<dbReference type="OrthoDB" id="1107506at2759"/>
<reference evidence="2" key="1">
    <citation type="submission" date="2017-07" db="EMBL/GenBank/DDBJ databases">
        <title>Taro Niue Genome Assembly and Annotation.</title>
        <authorList>
            <person name="Atibalentja N."/>
            <person name="Keating K."/>
            <person name="Fields C.J."/>
        </authorList>
    </citation>
    <scope>NUCLEOTIDE SEQUENCE</scope>
    <source>
        <strain evidence="2">Niue_2</strain>
        <tissue evidence="2">Leaf</tissue>
    </source>
</reference>
<organism evidence="2 3">
    <name type="scientific">Colocasia esculenta</name>
    <name type="common">Wild taro</name>
    <name type="synonym">Arum esculentum</name>
    <dbReference type="NCBI Taxonomy" id="4460"/>
    <lineage>
        <taxon>Eukaryota</taxon>
        <taxon>Viridiplantae</taxon>
        <taxon>Streptophyta</taxon>
        <taxon>Embryophyta</taxon>
        <taxon>Tracheophyta</taxon>
        <taxon>Spermatophyta</taxon>
        <taxon>Magnoliopsida</taxon>
        <taxon>Liliopsida</taxon>
        <taxon>Araceae</taxon>
        <taxon>Aroideae</taxon>
        <taxon>Colocasieae</taxon>
        <taxon>Colocasia</taxon>
    </lineage>
</organism>
<dbReference type="EMBL" id="NMUH01001865">
    <property type="protein sequence ID" value="MQL96015.1"/>
    <property type="molecule type" value="Genomic_DNA"/>
</dbReference>
<accession>A0A843VJ90</accession>
<dbReference type="AlphaFoldDB" id="A0A843VJ90"/>
<feature type="compositionally biased region" description="Basic and acidic residues" evidence="1">
    <location>
        <begin position="7"/>
        <end position="23"/>
    </location>
</feature>
<evidence type="ECO:0000313" key="3">
    <source>
        <dbReference type="Proteomes" id="UP000652761"/>
    </source>
</evidence>
<feature type="compositionally biased region" description="Polar residues" evidence="1">
    <location>
        <begin position="65"/>
        <end position="81"/>
    </location>
</feature>
<evidence type="ECO:0000256" key="1">
    <source>
        <dbReference type="SAM" id="MobiDB-lite"/>
    </source>
</evidence>
<dbReference type="Proteomes" id="UP000652761">
    <property type="component" value="Unassembled WGS sequence"/>
</dbReference>
<feature type="region of interest" description="Disordered" evidence="1">
    <location>
        <begin position="1"/>
        <end position="92"/>
    </location>
</feature>
<keyword evidence="3" id="KW-1185">Reference proteome</keyword>
<protein>
    <submittedName>
        <fullName evidence="2">Uncharacterized protein</fullName>
    </submittedName>
</protein>
<feature type="compositionally biased region" description="Polar residues" evidence="1">
    <location>
        <begin position="155"/>
        <end position="168"/>
    </location>
</feature>
<evidence type="ECO:0000313" key="2">
    <source>
        <dbReference type="EMBL" id="MQL96015.1"/>
    </source>
</evidence>
<feature type="region of interest" description="Disordered" evidence="1">
    <location>
        <begin position="144"/>
        <end position="168"/>
    </location>
</feature>
<name>A0A843VJ90_COLES</name>
<proteinExistence type="predicted"/>
<gene>
    <name evidence="2" type="ORF">Taro_028685</name>
</gene>
<comment type="caution">
    <text evidence="2">The sequence shown here is derived from an EMBL/GenBank/DDBJ whole genome shotgun (WGS) entry which is preliminary data.</text>
</comment>
<sequence>MSASMVEPHDKNLRARDVSKVARGEQAPRPPRDTDSPAEDGEATSEGGVVRDGALRAPVPVSAEPDTSLTVMPASSSTTGASEPKGGTRRSATKFAHDYRSLCPSEWVHALPLHMWSFRSFTPTSLSFRVCTAGHSLCAGGEMDRADRDGGLPGSSLNRAASPVRDTS</sequence>